<protein>
    <submittedName>
        <fullName evidence="1">Uncharacterized protein</fullName>
    </submittedName>
</protein>
<dbReference type="Proteomes" id="UP000790377">
    <property type="component" value="Unassembled WGS sequence"/>
</dbReference>
<dbReference type="EMBL" id="MU267742">
    <property type="protein sequence ID" value="KAH7909768.1"/>
    <property type="molecule type" value="Genomic_DNA"/>
</dbReference>
<comment type="caution">
    <text evidence="1">The sequence shown here is derived from an EMBL/GenBank/DDBJ whole genome shotgun (WGS) entry which is preliminary data.</text>
</comment>
<proteinExistence type="predicted"/>
<accession>A0ACB8A9J8</accession>
<evidence type="ECO:0000313" key="2">
    <source>
        <dbReference type="Proteomes" id="UP000790377"/>
    </source>
</evidence>
<reference evidence="1" key="1">
    <citation type="journal article" date="2021" name="New Phytol.">
        <title>Evolutionary innovations through gain and loss of genes in the ectomycorrhizal Boletales.</title>
        <authorList>
            <person name="Wu G."/>
            <person name="Miyauchi S."/>
            <person name="Morin E."/>
            <person name="Kuo A."/>
            <person name="Drula E."/>
            <person name="Varga T."/>
            <person name="Kohler A."/>
            <person name="Feng B."/>
            <person name="Cao Y."/>
            <person name="Lipzen A."/>
            <person name="Daum C."/>
            <person name="Hundley H."/>
            <person name="Pangilinan J."/>
            <person name="Johnson J."/>
            <person name="Barry K."/>
            <person name="LaButti K."/>
            <person name="Ng V."/>
            <person name="Ahrendt S."/>
            <person name="Min B."/>
            <person name="Choi I.G."/>
            <person name="Park H."/>
            <person name="Plett J.M."/>
            <person name="Magnuson J."/>
            <person name="Spatafora J.W."/>
            <person name="Nagy L.G."/>
            <person name="Henrissat B."/>
            <person name="Grigoriev I.V."/>
            <person name="Yang Z.L."/>
            <person name="Xu J."/>
            <person name="Martin F.M."/>
        </authorList>
    </citation>
    <scope>NUCLEOTIDE SEQUENCE</scope>
    <source>
        <strain evidence="1">ATCC 28755</strain>
    </source>
</reference>
<sequence>MPEDFPPLKRVKDIGNTWSYHASRIDGAPPCATASMGCDYGCMPHAEVNQTSKNTKLTIEDKLDVVLDSLAQCRWTVGHFLHYLFRRHDGENRVKRNRRHAACAEKFLKGNCEYGIGHILEAWFHSPDGLLSDRRFRHLLLRR</sequence>
<gene>
    <name evidence="1" type="ORF">BJ138DRAFT_1154443</name>
</gene>
<name>A0ACB8A9J8_9AGAM</name>
<keyword evidence="2" id="KW-1185">Reference proteome</keyword>
<organism evidence="1 2">
    <name type="scientific">Hygrophoropsis aurantiaca</name>
    <dbReference type="NCBI Taxonomy" id="72124"/>
    <lineage>
        <taxon>Eukaryota</taxon>
        <taxon>Fungi</taxon>
        <taxon>Dikarya</taxon>
        <taxon>Basidiomycota</taxon>
        <taxon>Agaricomycotina</taxon>
        <taxon>Agaricomycetes</taxon>
        <taxon>Agaricomycetidae</taxon>
        <taxon>Boletales</taxon>
        <taxon>Coniophorineae</taxon>
        <taxon>Hygrophoropsidaceae</taxon>
        <taxon>Hygrophoropsis</taxon>
    </lineage>
</organism>
<evidence type="ECO:0000313" key="1">
    <source>
        <dbReference type="EMBL" id="KAH7909768.1"/>
    </source>
</evidence>